<feature type="compositionally biased region" description="Basic and acidic residues" evidence="13">
    <location>
        <begin position="19"/>
        <end position="29"/>
    </location>
</feature>
<evidence type="ECO:0000256" key="3">
    <source>
        <dbReference type="ARBA" id="ARBA00022618"/>
    </source>
</evidence>
<dbReference type="STRING" id="1965070.A0A443QVA2"/>
<keyword evidence="3" id="KW-0132">Cell division</keyword>
<dbReference type="InterPro" id="IPR027417">
    <property type="entry name" value="P-loop_NTPase"/>
</dbReference>
<dbReference type="PIRSF" id="PIRSF001767">
    <property type="entry name" value="Cdc6"/>
    <property type="match status" value="1"/>
</dbReference>
<dbReference type="EMBL" id="NCKU01003782">
    <property type="protein sequence ID" value="RWS06921.1"/>
    <property type="molecule type" value="Genomic_DNA"/>
</dbReference>
<dbReference type="GO" id="GO:0005524">
    <property type="term" value="F:ATP binding"/>
    <property type="evidence" value="ECO:0007669"/>
    <property type="project" value="UniProtKB-KW"/>
</dbReference>
<comment type="similarity">
    <text evidence="12">Belongs to the CDC6/cdc18 family.</text>
</comment>
<comment type="subcellular location">
    <subcellularLocation>
        <location evidence="1 12">Nucleus</location>
    </subcellularLocation>
</comment>
<evidence type="ECO:0000256" key="10">
    <source>
        <dbReference type="ARBA" id="ARBA00023242"/>
    </source>
</evidence>
<protein>
    <recommendedName>
        <fullName evidence="12">Cell division control protein</fullName>
    </recommendedName>
</protein>
<dbReference type="PANTHER" id="PTHR10763:SF23">
    <property type="entry name" value="ORIGIN RECOGNITION COMPLEX SUBUNIT 1"/>
    <property type="match status" value="1"/>
</dbReference>
<comment type="similarity">
    <text evidence="2">Belongs to the ORC1 family.</text>
</comment>
<evidence type="ECO:0000313" key="16">
    <source>
        <dbReference type="EMBL" id="RWS06921.1"/>
    </source>
</evidence>
<dbReference type="Gene3D" id="3.40.50.300">
    <property type="entry name" value="P-loop containing nucleotide triphosphate hydrolases"/>
    <property type="match status" value="1"/>
</dbReference>
<dbReference type="SUPFAM" id="SSF52540">
    <property type="entry name" value="P-loop containing nucleoside triphosphate hydrolases"/>
    <property type="match status" value="1"/>
</dbReference>
<evidence type="ECO:0000256" key="12">
    <source>
        <dbReference type="PIRNR" id="PIRNR001767"/>
    </source>
</evidence>
<feature type="region of interest" description="Disordered" evidence="13">
    <location>
        <begin position="1"/>
        <end position="67"/>
    </location>
</feature>
<dbReference type="SMART" id="SM01074">
    <property type="entry name" value="Cdc6_C"/>
    <property type="match status" value="1"/>
</dbReference>
<dbReference type="GO" id="GO:0051301">
    <property type="term" value="P:cell division"/>
    <property type="evidence" value="ECO:0007669"/>
    <property type="project" value="UniProtKB-UniRule"/>
</dbReference>
<keyword evidence="4" id="KW-0235">DNA replication</keyword>
<dbReference type="InterPro" id="IPR050311">
    <property type="entry name" value="ORC1/CDC6"/>
</dbReference>
<dbReference type="EMBL" id="NCKU01003756">
    <property type="protein sequence ID" value="RWS06978.1"/>
    <property type="molecule type" value="Genomic_DNA"/>
</dbReference>
<comment type="caution">
    <text evidence="16">The sequence shown here is derived from an EMBL/GenBank/DDBJ whole genome shotgun (WGS) entry which is preliminary data.</text>
</comment>
<dbReference type="GO" id="GO:0003688">
    <property type="term" value="F:DNA replication origin binding"/>
    <property type="evidence" value="ECO:0007669"/>
    <property type="project" value="TreeGrafter"/>
</dbReference>
<dbReference type="AlphaFoldDB" id="A0A443QVA2"/>
<comment type="function">
    <text evidence="12">Involved in the initiation of DNA replication. Also participates in checkpoint controls that ensure DNA replication is completed before mitosis is initiated.</text>
</comment>
<evidence type="ECO:0000256" key="8">
    <source>
        <dbReference type="ARBA" id="ARBA00022842"/>
    </source>
</evidence>
<feature type="domain" description="Cdc6 C-terminal" evidence="15">
    <location>
        <begin position="432"/>
        <end position="512"/>
    </location>
</feature>
<dbReference type="InterPro" id="IPR003959">
    <property type="entry name" value="ATPase_AAA_core"/>
</dbReference>
<evidence type="ECO:0000256" key="5">
    <source>
        <dbReference type="ARBA" id="ARBA00022723"/>
    </source>
</evidence>
<evidence type="ECO:0000313" key="18">
    <source>
        <dbReference type="Proteomes" id="UP000285301"/>
    </source>
</evidence>
<dbReference type="SMART" id="SM00382">
    <property type="entry name" value="AAA"/>
    <property type="match status" value="1"/>
</dbReference>
<gene>
    <name evidence="16" type="ORF">B4U79_07234</name>
    <name evidence="17" type="ORF">B4U79_10964</name>
</gene>
<evidence type="ECO:0000256" key="9">
    <source>
        <dbReference type="ARBA" id="ARBA00023125"/>
    </source>
</evidence>
<keyword evidence="9" id="KW-0238">DNA-binding</keyword>
<dbReference type="PANTHER" id="PTHR10763">
    <property type="entry name" value="CELL DIVISION CONTROL PROTEIN 6-RELATED"/>
    <property type="match status" value="1"/>
</dbReference>
<dbReference type="Pfam" id="PF00004">
    <property type="entry name" value="AAA"/>
    <property type="match status" value="1"/>
</dbReference>
<accession>A0A443QVA2</accession>
<dbReference type="Pfam" id="PF17872">
    <property type="entry name" value="AAA_lid_10"/>
    <property type="match status" value="1"/>
</dbReference>
<dbReference type="OrthoDB" id="1926878at2759"/>
<keyword evidence="18" id="KW-1185">Reference proteome</keyword>
<evidence type="ECO:0000313" key="17">
    <source>
        <dbReference type="EMBL" id="RWS06978.1"/>
    </source>
</evidence>
<keyword evidence="10 12" id="KW-0539">Nucleus</keyword>
<dbReference type="Proteomes" id="UP000285301">
    <property type="component" value="Unassembled WGS sequence"/>
</dbReference>
<dbReference type="GO" id="GO:0033314">
    <property type="term" value="P:mitotic DNA replication checkpoint signaling"/>
    <property type="evidence" value="ECO:0007669"/>
    <property type="project" value="TreeGrafter"/>
</dbReference>
<evidence type="ECO:0000256" key="6">
    <source>
        <dbReference type="ARBA" id="ARBA00022741"/>
    </source>
</evidence>
<dbReference type="FunFam" id="3.40.50.300:FF:000199">
    <property type="entry name" value="Origin recognition complex subunit 1"/>
    <property type="match status" value="1"/>
</dbReference>
<dbReference type="Gene3D" id="1.10.8.60">
    <property type="match status" value="1"/>
</dbReference>
<dbReference type="Pfam" id="PF09079">
    <property type="entry name" value="WHD_Cdc6"/>
    <property type="match status" value="1"/>
</dbReference>
<dbReference type="GO" id="GO:0046872">
    <property type="term" value="F:metal ion binding"/>
    <property type="evidence" value="ECO:0007669"/>
    <property type="project" value="UniProtKB-KW"/>
</dbReference>
<organism evidence="16 18">
    <name type="scientific">Dinothrombium tinctorium</name>
    <dbReference type="NCBI Taxonomy" id="1965070"/>
    <lineage>
        <taxon>Eukaryota</taxon>
        <taxon>Metazoa</taxon>
        <taxon>Ecdysozoa</taxon>
        <taxon>Arthropoda</taxon>
        <taxon>Chelicerata</taxon>
        <taxon>Arachnida</taxon>
        <taxon>Acari</taxon>
        <taxon>Acariformes</taxon>
        <taxon>Trombidiformes</taxon>
        <taxon>Prostigmata</taxon>
        <taxon>Anystina</taxon>
        <taxon>Parasitengona</taxon>
        <taxon>Trombidioidea</taxon>
        <taxon>Trombidiidae</taxon>
        <taxon>Dinothrombium</taxon>
    </lineage>
</organism>
<dbReference type="InterPro" id="IPR041083">
    <property type="entry name" value="AAA_lid_10"/>
</dbReference>
<reference evidence="16 18" key="1">
    <citation type="journal article" date="2018" name="Gigascience">
        <title>Genomes of trombidid mites reveal novel predicted allergens and laterally-transferred genes associated with secondary metabolism.</title>
        <authorList>
            <person name="Dong X."/>
            <person name="Chaisiri K."/>
            <person name="Xia D."/>
            <person name="Armstrong S.D."/>
            <person name="Fang Y."/>
            <person name="Donnelly M.J."/>
            <person name="Kadowaki T."/>
            <person name="McGarry J.W."/>
            <person name="Darby A.C."/>
            <person name="Makepeace B.L."/>
        </authorList>
    </citation>
    <scope>NUCLEOTIDE SEQUENCE [LARGE SCALE GENOMIC DNA]</scope>
    <source>
        <strain evidence="16">UoL-WK</strain>
    </source>
</reference>
<evidence type="ECO:0000256" key="2">
    <source>
        <dbReference type="ARBA" id="ARBA00008398"/>
    </source>
</evidence>
<keyword evidence="7" id="KW-0067">ATP-binding</keyword>
<keyword evidence="8" id="KW-0460">Magnesium</keyword>
<evidence type="ECO:0000256" key="4">
    <source>
        <dbReference type="ARBA" id="ARBA00022705"/>
    </source>
</evidence>
<dbReference type="InterPro" id="IPR003593">
    <property type="entry name" value="AAA+_ATPase"/>
</dbReference>
<evidence type="ECO:0000259" key="14">
    <source>
        <dbReference type="SMART" id="SM00382"/>
    </source>
</evidence>
<dbReference type="GO" id="GO:0005664">
    <property type="term" value="C:nuclear origin of replication recognition complex"/>
    <property type="evidence" value="ECO:0007669"/>
    <property type="project" value="TreeGrafter"/>
</dbReference>
<keyword evidence="5" id="KW-0479">Metal-binding</keyword>
<evidence type="ECO:0000256" key="13">
    <source>
        <dbReference type="SAM" id="MobiDB-lite"/>
    </source>
</evidence>
<dbReference type="GO" id="GO:0006270">
    <property type="term" value="P:DNA replication initiation"/>
    <property type="evidence" value="ECO:0007669"/>
    <property type="project" value="UniProtKB-UniRule"/>
</dbReference>
<feature type="domain" description="AAA+ ATPase" evidence="14">
    <location>
        <begin position="179"/>
        <end position="332"/>
    </location>
</feature>
<feature type="region of interest" description="Disordered" evidence="13">
    <location>
        <begin position="81"/>
        <end position="129"/>
    </location>
</feature>
<feature type="compositionally biased region" description="Basic residues" evidence="13">
    <location>
        <begin position="1"/>
        <end position="10"/>
    </location>
</feature>
<evidence type="ECO:0000256" key="1">
    <source>
        <dbReference type="ARBA" id="ARBA00004123"/>
    </source>
</evidence>
<evidence type="ECO:0000256" key="11">
    <source>
        <dbReference type="ARBA" id="ARBA00023306"/>
    </source>
</evidence>
<dbReference type="GO" id="GO:0016887">
    <property type="term" value="F:ATP hydrolysis activity"/>
    <property type="evidence" value="ECO:0007669"/>
    <property type="project" value="InterPro"/>
</dbReference>
<proteinExistence type="inferred from homology"/>
<sequence length="516" mass="58766">MAKRETRAKRQSNASSNSTREKREDRNEPQRNLLYAEENTGVITRFGRIQKQSRIGKESQLSIGDKHCDSSSIKVSNVKCVKSSEKNRRKKSSLASSEKRPIEETPKKKRGNNLVNEPQSVSSNLKSGLKSKSKSKCVNLFQAAVEALHSSAVPQTLPCRENEFFTIYNFVKSRLLEESGGCMYISGVPGTGKTATVYDVIKNLKSESKKNVIPEFQFIEINGLRLLDPYSSYVQIYNEITGKKTSSHNASNLLDKIFTDPLKHDDMKPIVLLVDELDLLCTRKQTILYHLFEWPNKPLSRLILISIANAMDLPERVMMNRVASRLGLSRLTFQPYTHSELREILMSRLEGLDVFDCDGVQLISRKVAAISGDARRALDICRRAAEIAQGEQMENEEELVTMKHVDKALQEIFASPKLLAIRNASIQEQIFLRSIIQDFRLTGLEEGSFIDIYRHHCSICKFESHYTPSTTELLEIAYNLYDLRLILIDNNRVDILKRIRLNVSVDDILFSLKCEQ</sequence>
<evidence type="ECO:0000259" key="15">
    <source>
        <dbReference type="SMART" id="SM01074"/>
    </source>
</evidence>
<evidence type="ECO:0000256" key="7">
    <source>
        <dbReference type="ARBA" id="ARBA00022840"/>
    </source>
</evidence>
<name>A0A443QVA2_9ACAR</name>
<feature type="compositionally biased region" description="Basic and acidic residues" evidence="13">
    <location>
        <begin position="97"/>
        <end position="106"/>
    </location>
</feature>
<reference evidence="16" key="2">
    <citation type="submission" date="2018-11" db="EMBL/GenBank/DDBJ databases">
        <title>Trombidioid mite genomics.</title>
        <authorList>
            <person name="Dong X."/>
        </authorList>
    </citation>
    <scope>NUCLEOTIDE SEQUENCE</scope>
    <source>
        <strain evidence="16">UoL-WK</strain>
    </source>
</reference>
<dbReference type="FunFam" id="1.10.8.60:FF:000062">
    <property type="entry name" value="Origin recognition complex subunit 1"/>
    <property type="match status" value="1"/>
</dbReference>
<dbReference type="InterPro" id="IPR015163">
    <property type="entry name" value="Cdc6_C"/>
</dbReference>
<keyword evidence="11" id="KW-0131">Cell cycle</keyword>
<dbReference type="InterPro" id="IPR016314">
    <property type="entry name" value="Cdc6/18"/>
</dbReference>
<keyword evidence="6" id="KW-0547">Nucleotide-binding</keyword>